<dbReference type="SUPFAM" id="SSF54909">
    <property type="entry name" value="Dimeric alpha+beta barrel"/>
    <property type="match status" value="1"/>
</dbReference>
<dbReference type="RefSeq" id="WP_212609109.1">
    <property type="nucleotide sequence ID" value="NZ_CP073910.1"/>
</dbReference>
<organism evidence="1 2">
    <name type="scientific">Sphingobium phenoxybenzoativorans</name>
    <dbReference type="NCBI Taxonomy" id="1592790"/>
    <lineage>
        <taxon>Bacteria</taxon>
        <taxon>Pseudomonadati</taxon>
        <taxon>Pseudomonadota</taxon>
        <taxon>Alphaproteobacteria</taxon>
        <taxon>Sphingomonadales</taxon>
        <taxon>Sphingomonadaceae</taxon>
        <taxon>Sphingobium</taxon>
    </lineage>
</organism>
<dbReference type="InterPro" id="IPR011008">
    <property type="entry name" value="Dimeric_a/b-barrel"/>
</dbReference>
<sequence>MAGAIENEIVPAMRLFPGVASVRAMWPESFEADTPNLYCQVLVECKSKEDLETMMDSEARTNLRPSVLAAFDIFDGTVGHIDFSVR</sequence>
<keyword evidence="2" id="KW-1185">Reference proteome</keyword>
<dbReference type="KEGG" id="spph:KFK14_21865"/>
<gene>
    <name evidence="1" type="ORF">KFK14_21865</name>
</gene>
<name>A0A975K696_9SPHN</name>
<protein>
    <submittedName>
        <fullName evidence="1">Uncharacterized protein</fullName>
    </submittedName>
</protein>
<dbReference type="Proteomes" id="UP000681425">
    <property type="component" value="Chromosome"/>
</dbReference>
<reference evidence="1" key="1">
    <citation type="submission" date="2021-04" db="EMBL/GenBank/DDBJ databases">
        <title>Isolation of p-tert-butylphenol degrading bacteria Sphingobium phenoxybenzoativorans Tas13 from active sludge.</title>
        <authorList>
            <person name="Li Y."/>
        </authorList>
    </citation>
    <scope>NUCLEOTIDE SEQUENCE</scope>
    <source>
        <strain evidence="1">Tas13</strain>
    </source>
</reference>
<dbReference type="AlphaFoldDB" id="A0A975K696"/>
<dbReference type="EMBL" id="CP073910">
    <property type="protein sequence ID" value="QUT05573.1"/>
    <property type="molecule type" value="Genomic_DNA"/>
</dbReference>
<evidence type="ECO:0000313" key="1">
    <source>
        <dbReference type="EMBL" id="QUT05573.1"/>
    </source>
</evidence>
<accession>A0A975K696</accession>
<proteinExistence type="predicted"/>
<evidence type="ECO:0000313" key="2">
    <source>
        <dbReference type="Proteomes" id="UP000681425"/>
    </source>
</evidence>